<dbReference type="OrthoDB" id="144399at2759"/>
<reference evidence="3" key="1">
    <citation type="submission" date="2017-03" db="EMBL/GenBank/DDBJ databases">
        <title>Phytopthora megakarya and P. palmivora, two closely related causual agents of cacao black pod achieved similar genome size and gene model numbers by different mechanisms.</title>
        <authorList>
            <person name="Ali S."/>
            <person name="Shao J."/>
            <person name="Larry D.J."/>
            <person name="Kronmiller B."/>
            <person name="Shen D."/>
            <person name="Strem M.D."/>
            <person name="Melnick R.L."/>
            <person name="Guiltinan M.J."/>
            <person name="Tyler B.M."/>
            <person name="Meinhardt L.W."/>
            <person name="Bailey B.A."/>
        </authorList>
    </citation>
    <scope>NUCLEOTIDE SEQUENCE [LARGE SCALE GENOMIC DNA]</scope>
    <source>
        <strain evidence="3">zdho120</strain>
    </source>
</reference>
<dbReference type="InterPro" id="IPR001995">
    <property type="entry name" value="Peptidase_A2_cat"/>
</dbReference>
<feature type="domain" description="Peptidase A2" evidence="1">
    <location>
        <begin position="188"/>
        <end position="202"/>
    </location>
</feature>
<dbReference type="PROSITE" id="PS00141">
    <property type="entry name" value="ASP_PROTEASE"/>
    <property type="match status" value="1"/>
</dbReference>
<proteinExistence type="predicted"/>
<evidence type="ECO:0000259" key="1">
    <source>
        <dbReference type="PROSITE" id="PS50175"/>
    </source>
</evidence>
<dbReference type="PROSITE" id="PS50175">
    <property type="entry name" value="ASP_PROT_RETROV"/>
    <property type="match status" value="1"/>
</dbReference>
<protein>
    <recommendedName>
        <fullName evidence="1">Peptidase A2 domain-containing protein</fullName>
    </recommendedName>
</protein>
<dbReference type="GO" id="GO:0006508">
    <property type="term" value="P:proteolysis"/>
    <property type="evidence" value="ECO:0007669"/>
    <property type="project" value="InterPro"/>
</dbReference>
<accession>A0A225VJP1</accession>
<dbReference type="AlphaFoldDB" id="A0A225VJP1"/>
<gene>
    <name evidence="2" type="ORF">PHMEG_00023020</name>
</gene>
<name>A0A225VJP1_9STRA</name>
<dbReference type="Proteomes" id="UP000198211">
    <property type="component" value="Unassembled WGS sequence"/>
</dbReference>
<comment type="caution">
    <text evidence="2">The sequence shown here is derived from an EMBL/GenBank/DDBJ whole genome shotgun (WGS) entry which is preliminary data.</text>
</comment>
<dbReference type="GO" id="GO:0004190">
    <property type="term" value="F:aspartic-type endopeptidase activity"/>
    <property type="evidence" value="ECO:0007669"/>
    <property type="project" value="InterPro"/>
</dbReference>
<dbReference type="InterPro" id="IPR001969">
    <property type="entry name" value="Aspartic_peptidase_AS"/>
</dbReference>
<evidence type="ECO:0000313" key="3">
    <source>
        <dbReference type="Proteomes" id="UP000198211"/>
    </source>
</evidence>
<sequence>MVPAERDAICHIRLTVVEDDESSASKSTNPVIFQELTKLVRTKVDKKDIALELQTLLFGSPSTLTGLVQNGLPQLAEPAIEAECVYAFVGECEWPVKSEVNCVISKENGLDRSNTRGGEDIMRGPEVSLRVKTEGIVSSVVQETPRRRLNKEVRLLPGERMGWWSAQKFDRRVRMRRLVEGAVNNQRTRILLDTGANVSIVSTAIC</sequence>
<keyword evidence="3" id="KW-1185">Reference proteome</keyword>
<dbReference type="EMBL" id="NBNE01004673">
    <property type="protein sequence ID" value="OWZ04977.1"/>
    <property type="molecule type" value="Genomic_DNA"/>
</dbReference>
<organism evidence="2 3">
    <name type="scientific">Phytophthora megakarya</name>
    <dbReference type="NCBI Taxonomy" id="4795"/>
    <lineage>
        <taxon>Eukaryota</taxon>
        <taxon>Sar</taxon>
        <taxon>Stramenopiles</taxon>
        <taxon>Oomycota</taxon>
        <taxon>Peronosporomycetes</taxon>
        <taxon>Peronosporales</taxon>
        <taxon>Peronosporaceae</taxon>
        <taxon>Phytophthora</taxon>
    </lineage>
</organism>
<evidence type="ECO:0000313" key="2">
    <source>
        <dbReference type="EMBL" id="OWZ04977.1"/>
    </source>
</evidence>